<sequence>MPEKFKKQRKIQQGSGGFLKFLGTAGARFVMLKQLRASGGIWINYEGVNVLLDPGPGSLLRCLSSRPKLDPEQLDSVIITHRHLDHSNDVNVMLEAMTEGGFRKRGSLFLPADAIDSEPIISSHIRGAIERVEILKENAAYTVGKLKFFTAMRHIHSVETYGLKFELGARTVGLISDTRYFDELSHAYGSDILIINVVFHQPHPGVDHLSLADAENIIKISKPKEAIITHFGMSMLKAKPHILEDELRNKLGVNVICAYDGMTIPIV</sequence>
<dbReference type="EMBL" id="PCWA01000109">
    <property type="protein sequence ID" value="PIQ88309.1"/>
    <property type="molecule type" value="Genomic_DNA"/>
</dbReference>
<dbReference type="Gene3D" id="3.60.15.10">
    <property type="entry name" value="Ribonuclease Z/Hydroxyacylglutathione hydrolase-like"/>
    <property type="match status" value="1"/>
</dbReference>
<dbReference type="CDD" id="cd07741">
    <property type="entry name" value="metallo-hydrolase-like_MBL-fold"/>
    <property type="match status" value="1"/>
</dbReference>
<proteinExistence type="predicted"/>
<organism evidence="2 3">
    <name type="scientific">Candidatus Ghiorseimicrobium undicola</name>
    <dbReference type="NCBI Taxonomy" id="1974746"/>
    <lineage>
        <taxon>Bacteria</taxon>
        <taxon>Pseudomonadati</taxon>
        <taxon>Candidatus Omnitrophota</taxon>
        <taxon>Candidatus Ghiorseimicrobium</taxon>
    </lineage>
</organism>
<evidence type="ECO:0000313" key="2">
    <source>
        <dbReference type="EMBL" id="PIQ88309.1"/>
    </source>
</evidence>
<dbReference type="InterPro" id="IPR036866">
    <property type="entry name" value="RibonucZ/Hydroxyglut_hydro"/>
</dbReference>
<dbReference type="AlphaFoldDB" id="A0A2H0LV55"/>
<dbReference type="InterPro" id="IPR001279">
    <property type="entry name" value="Metallo-B-lactamas"/>
</dbReference>
<feature type="domain" description="Metallo-beta-lactamase" evidence="1">
    <location>
        <begin position="49"/>
        <end position="231"/>
    </location>
</feature>
<name>A0A2H0LV55_9BACT</name>
<evidence type="ECO:0000259" key="1">
    <source>
        <dbReference type="Pfam" id="PF12706"/>
    </source>
</evidence>
<reference evidence="2 3" key="1">
    <citation type="submission" date="2017-09" db="EMBL/GenBank/DDBJ databases">
        <title>Depth-based differentiation of microbial function through sediment-hosted aquifers and enrichment of novel symbionts in the deep terrestrial subsurface.</title>
        <authorList>
            <person name="Probst A.J."/>
            <person name="Ladd B."/>
            <person name="Jarett J.K."/>
            <person name="Geller-Mcgrath D.E."/>
            <person name="Sieber C.M."/>
            <person name="Emerson J.B."/>
            <person name="Anantharaman K."/>
            <person name="Thomas B.C."/>
            <person name="Malmstrom R."/>
            <person name="Stieglmeier M."/>
            <person name="Klingl A."/>
            <person name="Woyke T."/>
            <person name="Ryan C.M."/>
            <person name="Banfield J.F."/>
        </authorList>
    </citation>
    <scope>NUCLEOTIDE SEQUENCE [LARGE SCALE GENOMIC DNA]</scope>
    <source>
        <strain evidence="2">CG11_big_fil_rev_8_21_14_0_20_42_13</strain>
    </source>
</reference>
<dbReference type="Pfam" id="PF12706">
    <property type="entry name" value="Lactamase_B_2"/>
    <property type="match status" value="1"/>
</dbReference>
<dbReference type="Proteomes" id="UP000229641">
    <property type="component" value="Unassembled WGS sequence"/>
</dbReference>
<gene>
    <name evidence="2" type="ORF">COV72_08360</name>
</gene>
<evidence type="ECO:0000313" key="3">
    <source>
        <dbReference type="Proteomes" id="UP000229641"/>
    </source>
</evidence>
<protein>
    <recommendedName>
        <fullName evidence="1">Metallo-beta-lactamase domain-containing protein</fullName>
    </recommendedName>
</protein>
<dbReference type="PANTHER" id="PTHR42663">
    <property type="entry name" value="HYDROLASE C777.06C-RELATED-RELATED"/>
    <property type="match status" value="1"/>
</dbReference>
<accession>A0A2H0LV55</accession>
<dbReference type="PANTHER" id="PTHR42663:SF6">
    <property type="entry name" value="HYDROLASE C777.06C-RELATED"/>
    <property type="match status" value="1"/>
</dbReference>
<comment type="caution">
    <text evidence="2">The sequence shown here is derived from an EMBL/GenBank/DDBJ whole genome shotgun (WGS) entry which is preliminary data.</text>
</comment>
<dbReference type="SUPFAM" id="SSF56281">
    <property type="entry name" value="Metallo-hydrolase/oxidoreductase"/>
    <property type="match status" value="1"/>
</dbReference>